<organism evidence="3 4">
    <name type="scientific">Methylocystis iwaonis</name>
    <dbReference type="NCBI Taxonomy" id="2885079"/>
    <lineage>
        <taxon>Bacteria</taxon>
        <taxon>Pseudomonadati</taxon>
        <taxon>Pseudomonadota</taxon>
        <taxon>Alphaproteobacteria</taxon>
        <taxon>Hyphomicrobiales</taxon>
        <taxon>Methylocystaceae</taxon>
        <taxon>Methylocystis</taxon>
    </lineage>
</organism>
<accession>A0ABM8EC30</accession>
<proteinExistence type="predicted"/>
<evidence type="ECO:0008006" key="5">
    <source>
        <dbReference type="Google" id="ProtNLM"/>
    </source>
</evidence>
<feature type="signal peptide" evidence="2">
    <location>
        <begin position="1"/>
        <end position="24"/>
    </location>
</feature>
<dbReference type="RefSeq" id="WP_281928893.1">
    <property type="nucleotide sequence ID" value="NZ_AP027142.1"/>
</dbReference>
<evidence type="ECO:0000256" key="2">
    <source>
        <dbReference type="SAM" id="SignalP"/>
    </source>
</evidence>
<evidence type="ECO:0000313" key="4">
    <source>
        <dbReference type="Proteomes" id="UP001317629"/>
    </source>
</evidence>
<dbReference type="EMBL" id="AP027142">
    <property type="protein sequence ID" value="BDV35451.1"/>
    <property type="molecule type" value="Genomic_DNA"/>
</dbReference>
<keyword evidence="4" id="KW-1185">Reference proteome</keyword>
<reference evidence="3 4" key="1">
    <citation type="journal article" date="2023" name="Int. J. Syst. Evol. Microbiol.">
        <title>Methylocystis iwaonis sp. nov., a type II methane-oxidizing bacterium from surface soil of a rice paddy field in Japan, and emended description of the genus Methylocystis (ex Whittenbury et al. 1970) Bowman et al. 1993.</title>
        <authorList>
            <person name="Kaise H."/>
            <person name="Sawadogo J.B."/>
            <person name="Alam M.S."/>
            <person name="Ueno C."/>
            <person name="Dianou D."/>
            <person name="Shinjo R."/>
            <person name="Asakawa S."/>
        </authorList>
    </citation>
    <scope>NUCLEOTIDE SEQUENCE [LARGE SCALE GENOMIC DNA]</scope>
    <source>
        <strain evidence="3 4">SS37A-Re</strain>
    </source>
</reference>
<dbReference type="Proteomes" id="UP001317629">
    <property type="component" value="Chromosome"/>
</dbReference>
<feature type="chain" id="PRO_5047356859" description="Phosphate starvation-inducible protein PsiF" evidence="2">
    <location>
        <begin position="25"/>
        <end position="96"/>
    </location>
</feature>
<feature type="compositionally biased region" description="Low complexity" evidence="1">
    <location>
        <begin position="45"/>
        <end position="62"/>
    </location>
</feature>
<evidence type="ECO:0000313" key="3">
    <source>
        <dbReference type="EMBL" id="BDV35451.1"/>
    </source>
</evidence>
<protein>
    <recommendedName>
        <fullName evidence="5">Phosphate starvation-inducible protein PsiF</fullName>
    </recommendedName>
</protein>
<evidence type="ECO:0000256" key="1">
    <source>
        <dbReference type="SAM" id="MobiDB-lite"/>
    </source>
</evidence>
<sequence>MYKSIKILSAASACAALLVVSAHAETVWKPPAEIAQKAGDAGAAPTAAAPAAPAPAAAPAAPVSKAEKEKSCADQAVAKGLKGKAKRQFKAECVKA</sequence>
<gene>
    <name evidence="3" type="ORF">SS37A_29800</name>
</gene>
<name>A0ABM8EC30_9HYPH</name>
<feature type="region of interest" description="Disordered" evidence="1">
    <location>
        <begin position="45"/>
        <end position="64"/>
    </location>
</feature>
<keyword evidence="2" id="KW-0732">Signal</keyword>